<dbReference type="EMBL" id="BPLR01018323">
    <property type="protein sequence ID" value="GIY98654.1"/>
    <property type="molecule type" value="Genomic_DNA"/>
</dbReference>
<organism evidence="1 2">
    <name type="scientific">Caerostris extrusa</name>
    <name type="common">Bark spider</name>
    <name type="synonym">Caerostris bankana</name>
    <dbReference type="NCBI Taxonomy" id="172846"/>
    <lineage>
        <taxon>Eukaryota</taxon>
        <taxon>Metazoa</taxon>
        <taxon>Ecdysozoa</taxon>
        <taxon>Arthropoda</taxon>
        <taxon>Chelicerata</taxon>
        <taxon>Arachnida</taxon>
        <taxon>Araneae</taxon>
        <taxon>Araneomorphae</taxon>
        <taxon>Entelegynae</taxon>
        <taxon>Araneoidea</taxon>
        <taxon>Araneidae</taxon>
        <taxon>Caerostris</taxon>
    </lineage>
</organism>
<dbReference type="AlphaFoldDB" id="A0AAV4XXC5"/>
<evidence type="ECO:0000313" key="1">
    <source>
        <dbReference type="EMBL" id="GIY98654.1"/>
    </source>
</evidence>
<name>A0AAV4XXC5_CAEEX</name>
<reference evidence="1 2" key="1">
    <citation type="submission" date="2021-06" db="EMBL/GenBank/DDBJ databases">
        <title>Caerostris extrusa draft genome.</title>
        <authorList>
            <person name="Kono N."/>
            <person name="Arakawa K."/>
        </authorList>
    </citation>
    <scope>NUCLEOTIDE SEQUENCE [LARGE SCALE GENOMIC DNA]</scope>
</reference>
<accession>A0AAV4XXC5</accession>
<protein>
    <submittedName>
        <fullName evidence="1">Uncharacterized protein</fullName>
    </submittedName>
</protein>
<evidence type="ECO:0000313" key="2">
    <source>
        <dbReference type="Proteomes" id="UP001054945"/>
    </source>
</evidence>
<gene>
    <name evidence="1" type="ORF">CEXT_425621</name>
</gene>
<comment type="caution">
    <text evidence="1">The sequence shown here is derived from an EMBL/GenBank/DDBJ whole genome shotgun (WGS) entry which is preliminary data.</text>
</comment>
<dbReference type="Proteomes" id="UP001054945">
    <property type="component" value="Unassembled WGS sequence"/>
</dbReference>
<proteinExistence type="predicted"/>
<keyword evidence="2" id="KW-1185">Reference proteome</keyword>
<sequence length="81" mass="9315">MGGRIPSDHKQFQELVNHYQQHKKGVIWKAWDDDLLSNPITKKTCEVIDGIRIVTVIVECLLLSTKLPNKGICSGYLYFNR</sequence>